<dbReference type="PANTHER" id="PTHR12473">
    <property type="entry name" value="UBIQUITIN CARBOXYL-TERMINAL HYDROLASE MINDY-4-RELATED"/>
    <property type="match status" value="1"/>
</dbReference>
<protein>
    <recommendedName>
        <fullName evidence="8">Ubiquitin carboxyl-terminal hydrolase MINDY</fullName>
        <ecNumber evidence="8">3.4.19.12</ecNumber>
    </recommendedName>
</protein>
<evidence type="ECO:0000313" key="11">
    <source>
        <dbReference type="Proteomes" id="UP000694888"/>
    </source>
</evidence>
<feature type="compositionally biased region" description="Polar residues" evidence="9">
    <location>
        <begin position="108"/>
        <end position="117"/>
    </location>
</feature>
<dbReference type="Proteomes" id="UP000694888">
    <property type="component" value="Unplaced"/>
</dbReference>
<dbReference type="EC" id="3.4.19.12" evidence="8"/>
<keyword evidence="6 8" id="KW-0788">Thiol protease</keyword>
<dbReference type="GeneID" id="101848895"/>
<feature type="compositionally biased region" description="Basic and acidic residues" evidence="9">
    <location>
        <begin position="229"/>
        <end position="244"/>
    </location>
</feature>
<feature type="domain" description="Deubiquitinating enzyme MINDY-3/4 conserved" evidence="10">
    <location>
        <begin position="405"/>
        <end position="744"/>
    </location>
</feature>
<dbReference type="PANTHER" id="PTHR12473:SF8">
    <property type="entry name" value="UBIQUITIN CARBOXYL-TERMINAL HYDROLASE MINDY-4-RELATED"/>
    <property type="match status" value="1"/>
</dbReference>
<feature type="region of interest" description="Disordered" evidence="9">
    <location>
        <begin position="320"/>
        <end position="353"/>
    </location>
</feature>
<feature type="region of interest" description="Disordered" evidence="9">
    <location>
        <begin position="91"/>
        <end position="126"/>
    </location>
</feature>
<name>A0ABM0JV73_APLCA</name>
<evidence type="ECO:0000256" key="9">
    <source>
        <dbReference type="SAM" id="MobiDB-lite"/>
    </source>
</evidence>
<evidence type="ECO:0000256" key="6">
    <source>
        <dbReference type="ARBA" id="ARBA00022807"/>
    </source>
</evidence>
<evidence type="ECO:0000256" key="7">
    <source>
        <dbReference type="ARBA" id="ARBA00037630"/>
    </source>
</evidence>
<dbReference type="InterPro" id="IPR039785">
    <property type="entry name" value="MINY3/4"/>
</dbReference>
<comment type="similarity">
    <text evidence="2 8">Belongs to the MINDY deubiquitinase family. FAM188 subfamily.</text>
</comment>
<comment type="function">
    <text evidence="7">Probable hydrolase that can remove 'Lys-48'-linked conjugated ubiquitin from proteins.</text>
</comment>
<dbReference type="GO" id="GO:0016787">
    <property type="term" value="F:hydrolase activity"/>
    <property type="evidence" value="ECO:0007669"/>
    <property type="project" value="UniProtKB-KW"/>
</dbReference>
<dbReference type="InterPro" id="IPR025257">
    <property type="entry name" value="MINDY-3/4_CD"/>
</dbReference>
<sequence length="749" mass="83906">MDSGSAVEATAESVVREYLSRKGLKETLKKMDEECPRHELSISNRQALMKQLNLEKLMKKNKENPQPFKAMLEIMTKHFIERRPQHHTNEWEANGKSLGSSDGLSSDNAFSPQTNEPMDSVALRPAARPTTAILSSRREKAAASDLVVDDDIEGESLIGEGKSGLFSSSISDSPVSYNTKTPPSRPLSSRQRTGAIISNDDTVGQRRRGQMMKPKALPQSRMSVSQQEQQRRYSTDVNETDRSSSKTVDNTVSAKFSSSGENLISSPSPDFKRNDKNKRMSMPDAAPVSFEALLMKGEERANLLQRIGLDKKDNEEFKESYKVETSSMSEERPQSRLKNLSGDTSSSKSSKSKMVDLEVGDVDDLEADLANVQLQASTPMVPPSSAKLSKIPSTPVDLKTAVALKTLVLGSPNQQFNEEWRLQAFSFCDIQDLKYGIVQKKGGPCGVLAAVQACFIQEMLFGENKIMDTKYKNVSRAERSKLLALSLSHIFWRAGDSQRAVVALPSDTCHLVSSTKFKQDDVTEKLSLYTFNNYEELSSFMMQSVSQFETDGCPGVILVMYSAILSRKPYQVRYDFDVYETTMIASHGYCTQELVNLMLTGKAVSNTFNDVVRLDSDDGSDSVTLKGISGRSEIGLLSLFEHYKSCQVGTYLKTPRFPIWVVCSESHFSVLYSSRRDLVNDWKAERRFDLMYYDGLARQQEEIKLTISTINQFYKPPSSEEDLVPPLEHCIRTKWSDAEIDWNGYEPIL</sequence>
<feature type="compositionally biased region" description="Polar residues" evidence="9">
    <location>
        <begin position="165"/>
        <end position="192"/>
    </location>
</feature>
<keyword evidence="11" id="KW-1185">Reference proteome</keyword>
<gene>
    <name evidence="12" type="primary">LOC101848895</name>
</gene>
<comment type="catalytic activity">
    <reaction evidence="1 8">
        <text>Thiol-dependent hydrolysis of ester, thioester, amide, peptide and isopeptide bonds formed by the C-terminal Gly of ubiquitin (a 76-residue protein attached to proteins as an intracellular targeting signal).</text>
        <dbReference type="EC" id="3.4.19.12"/>
    </reaction>
</comment>
<keyword evidence="5 8" id="KW-0378">Hydrolase</keyword>
<organism evidence="11 12">
    <name type="scientific">Aplysia californica</name>
    <name type="common">California sea hare</name>
    <dbReference type="NCBI Taxonomy" id="6500"/>
    <lineage>
        <taxon>Eukaryota</taxon>
        <taxon>Metazoa</taxon>
        <taxon>Spiralia</taxon>
        <taxon>Lophotrochozoa</taxon>
        <taxon>Mollusca</taxon>
        <taxon>Gastropoda</taxon>
        <taxon>Heterobranchia</taxon>
        <taxon>Euthyneura</taxon>
        <taxon>Tectipleura</taxon>
        <taxon>Aplysiida</taxon>
        <taxon>Aplysioidea</taxon>
        <taxon>Aplysiidae</taxon>
        <taxon>Aplysia</taxon>
    </lineage>
</organism>
<evidence type="ECO:0000256" key="3">
    <source>
        <dbReference type="ARBA" id="ARBA00022670"/>
    </source>
</evidence>
<dbReference type="SMART" id="SM01174">
    <property type="entry name" value="DUF4205"/>
    <property type="match status" value="1"/>
</dbReference>
<comment type="function">
    <text evidence="8">Hydrolase that can remove 'Lys-48'-linked conjugated ubiquitin from proteins.</text>
</comment>
<keyword evidence="3 8" id="KW-0645">Protease</keyword>
<evidence type="ECO:0000256" key="4">
    <source>
        <dbReference type="ARBA" id="ARBA00022786"/>
    </source>
</evidence>
<evidence type="ECO:0000256" key="2">
    <source>
        <dbReference type="ARBA" id="ARBA00011074"/>
    </source>
</evidence>
<dbReference type="RefSeq" id="XP_005102282.2">
    <property type="nucleotide sequence ID" value="XM_005102225.3"/>
</dbReference>
<dbReference type="InterPro" id="IPR059022">
    <property type="entry name" value="MINDY4_N"/>
</dbReference>
<evidence type="ECO:0000256" key="5">
    <source>
        <dbReference type="ARBA" id="ARBA00022801"/>
    </source>
</evidence>
<reference evidence="12" key="1">
    <citation type="submission" date="2025-08" db="UniProtKB">
        <authorList>
            <consortium name="RefSeq"/>
        </authorList>
    </citation>
    <scope>IDENTIFICATION</scope>
</reference>
<proteinExistence type="inferred from homology"/>
<dbReference type="Pfam" id="PF26038">
    <property type="entry name" value="Dimer_MINDY4_N"/>
    <property type="match status" value="1"/>
</dbReference>
<evidence type="ECO:0000256" key="1">
    <source>
        <dbReference type="ARBA" id="ARBA00000707"/>
    </source>
</evidence>
<evidence type="ECO:0000256" key="8">
    <source>
        <dbReference type="RuleBase" id="RU367088"/>
    </source>
</evidence>
<feature type="region of interest" description="Disordered" evidence="9">
    <location>
        <begin position="157"/>
        <end position="282"/>
    </location>
</feature>
<evidence type="ECO:0000259" key="10">
    <source>
        <dbReference type="SMART" id="SM01174"/>
    </source>
</evidence>
<keyword evidence="4 8" id="KW-0833">Ubl conjugation pathway</keyword>
<dbReference type="Pfam" id="PF13898">
    <property type="entry name" value="MINDY-3_4_CD"/>
    <property type="match status" value="1"/>
</dbReference>
<evidence type="ECO:0000313" key="12">
    <source>
        <dbReference type="RefSeq" id="XP_005102282.2"/>
    </source>
</evidence>
<feature type="compositionally biased region" description="Polar residues" evidence="9">
    <location>
        <begin position="245"/>
        <end position="268"/>
    </location>
</feature>
<accession>A0ABM0JV73</accession>
<feature type="compositionally biased region" description="Low complexity" evidence="9">
    <location>
        <begin position="97"/>
        <end position="107"/>
    </location>
</feature>